<evidence type="ECO:0000256" key="2">
    <source>
        <dbReference type="ARBA" id="ARBA00008520"/>
    </source>
</evidence>
<dbReference type="InterPro" id="IPR050490">
    <property type="entry name" value="Bact_solute-bd_prot1"/>
</dbReference>
<sequence>MSSTRHSPARRPRRLRRHLAGAALSAAALGLAGCAGAAVPGGEGDVAIDYWLWESVQLPGYQACADAFEAENPDINIRITQYGWGDYWEKLTASMVAGAGPDVFADHLTMYPEFVSRGVLLPFDEMEATSDFDGGDFQEGLAELWEGPDGRQYGMPKDFDTIAIFFNHDVLEEAGMTAEDLEGLDWNPEDGGTFEEVIAHLSIDAEGVRGSEEGFDPDNVVTYGLASGGAGGDGHGQTQWSWLAASTGWVYTDEPVWAEEYNYDDERVHESLEWLFGLVDKGFMPSFAEVGTSPNPTQQLGSGAAALSPNGSWTISSYTLLEGIDLGVAPLPAGPVGHPVSMYNGLGDSISAQTDHPEEAAEWVAFLGSEECQVLVGEQGVVFPAHPAGTEAAIEAFGEKGIDVEPFTDLVEEQHTVLFPVTNYGSEIGSILSPVLDAMYIGSADSSDLTEANERIARLFD</sequence>
<gene>
    <name evidence="6" type="ORF">EDD31_1661</name>
</gene>
<evidence type="ECO:0000313" key="6">
    <source>
        <dbReference type="EMBL" id="ROR73286.1"/>
    </source>
</evidence>
<dbReference type="EMBL" id="RKHK01000001">
    <property type="protein sequence ID" value="ROR73286.1"/>
    <property type="molecule type" value="Genomic_DNA"/>
</dbReference>
<dbReference type="SUPFAM" id="SSF53850">
    <property type="entry name" value="Periplasmic binding protein-like II"/>
    <property type="match status" value="1"/>
</dbReference>
<protein>
    <submittedName>
        <fullName evidence="6">Carbohydrate ABC transporter substrate-binding protein (CUT1 family)</fullName>
    </submittedName>
</protein>
<comment type="subcellular location">
    <subcellularLocation>
        <location evidence="1">Cell envelope</location>
    </subcellularLocation>
</comment>
<dbReference type="Proteomes" id="UP000280668">
    <property type="component" value="Unassembled WGS sequence"/>
</dbReference>
<dbReference type="PROSITE" id="PS51257">
    <property type="entry name" value="PROKAR_LIPOPROTEIN"/>
    <property type="match status" value="1"/>
</dbReference>
<dbReference type="GO" id="GO:0030313">
    <property type="term" value="C:cell envelope"/>
    <property type="evidence" value="ECO:0007669"/>
    <property type="project" value="UniProtKB-SubCell"/>
</dbReference>
<keyword evidence="4 5" id="KW-0732">Signal</keyword>
<comment type="caution">
    <text evidence="6">The sequence shown here is derived from an EMBL/GenBank/DDBJ whole genome shotgun (WGS) entry which is preliminary data.</text>
</comment>
<feature type="chain" id="PRO_5018204879" evidence="5">
    <location>
        <begin position="38"/>
        <end position="461"/>
    </location>
</feature>
<evidence type="ECO:0000256" key="4">
    <source>
        <dbReference type="ARBA" id="ARBA00022729"/>
    </source>
</evidence>
<dbReference type="InterPro" id="IPR006059">
    <property type="entry name" value="SBP"/>
</dbReference>
<feature type="signal peptide" evidence="5">
    <location>
        <begin position="1"/>
        <end position="37"/>
    </location>
</feature>
<comment type="similarity">
    <text evidence="2">Belongs to the bacterial solute-binding protein 1 family.</text>
</comment>
<dbReference type="AlphaFoldDB" id="A0A3N2BDG1"/>
<keyword evidence="7" id="KW-1185">Reference proteome</keyword>
<dbReference type="PANTHER" id="PTHR43649">
    <property type="entry name" value="ARABINOSE-BINDING PROTEIN-RELATED"/>
    <property type="match status" value="1"/>
</dbReference>
<evidence type="ECO:0000256" key="5">
    <source>
        <dbReference type="SAM" id="SignalP"/>
    </source>
</evidence>
<reference evidence="6 7" key="1">
    <citation type="submission" date="2018-11" db="EMBL/GenBank/DDBJ databases">
        <title>Sequencing the genomes of 1000 actinobacteria strains.</title>
        <authorList>
            <person name="Klenk H.-P."/>
        </authorList>
    </citation>
    <scope>NUCLEOTIDE SEQUENCE [LARGE SCALE GENOMIC DNA]</scope>
    <source>
        <strain evidence="6 7">DSM 11294</strain>
    </source>
</reference>
<accession>A0A3N2BDG1</accession>
<organism evidence="6 7">
    <name type="scientific">Bogoriella caseilytica</name>
    <dbReference type="NCBI Taxonomy" id="56055"/>
    <lineage>
        <taxon>Bacteria</taxon>
        <taxon>Bacillati</taxon>
        <taxon>Actinomycetota</taxon>
        <taxon>Actinomycetes</taxon>
        <taxon>Micrococcales</taxon>
        <taxon>Bogoriellaceae</taxon>
        <taxon>Bogoriella</taxon>
    </lineage>
</organism>
<dbReference type="RefSeq" id="WP_245991066.1">
    <property type="nucleotide sequence ID" value="NZ_RKHK01000001.1"/>
</dbReference>
<name>A0A3N2BDG1_9MICO</name>
<evidence type="ECO:0000256" key="3">
    <source>
        <dbReference type="ARBA" id="ARBA00022448"/>
    </source>
</evidence>
<proteinExistence type="inferred from homology"/>
<evidence type="ECO:0000313" key="7">
    <source>
        <dbReference type="Proteomes" id="UP000280668"/>
    </source>
</evidence>
<dbReference type="PANTHER" id="PTHR43649:SF31">
    <property type="entry name" value="SN-GLYCEROL-3-PHOSPHATE-BINDING PERIPLASMIC PROTEIN UGPB"/>
    <property type="match status" value="1"/>
</dbReference>
<dbReference type="Pfam" id="PF13416">
    <property type="entry name" value="SBP_bac_8"/>
    <property type="match status" value="1"/>
</dbReference>
<keyword evidence="3" id="KW-0813">Transport</keyword>
<dbReference type="CDD" id="cd13585">
    <property type="entry name" value="PBP2_TMBP_like"/>
    <property type="match status" value="1"/>
</dbReference>
<evidence type="ECO:0000256" key="1">
    <source>
        <dbReference type="ARBA" id="ARBA00004196"/>
    </source>
</evidence>
<dbReference type="Gene3D" id="3.40.190.10">
    <property type="entry name" value="Periplasmic binding protein-like II"/>
    <property type="match status" value="1"/>
</dbReference>